<keyword evidence="5" id="KW-1185">Reference proteome</keyword>
<evidence type="ECO:0000256" key="2">
    <source>
        <dbReference type="SAM" id="SignalP"/>
    </source>
</evidence>
<dbReference type="InterPro" id="IPR028996">
    <property type="entry name" value="GM2-AP"/>
</dbReference>
<dbReference type="Gene3D" id="2.70.220.10">
    <property type="entry name" value="Ganglioside GM2 activator"/>
    <property type="match status" value="1"/>
</dbReference>
<protein>
    <submittedName>
        <fullName evidence="4">Ganglioside GM2 activator</fullName>
    </submittedName>
</protein>
<evidence type="ECO:0000256" key="1">
    <source>
        <dbReference type="ARBA" id="ARBA00022729"/>
    </source>
</evidence>
<dbReference type="GO" id="GO:0006689">
    <property type="term" value="P:ganglioside catabolic process"/>
    <property type="evidence" value="ECO:0007669"/>
    <property type="project" value="InterPro"/>
</dbReference>
<gene>
    <name evidence="4" type="ORF">ElyMa_000856000</name>
</gene>
<dbReference type="PANTHER" id="PTHR17357">
    <property type="entry name" value="GM2 GANGLIOSIDE ACTIVATOR PROTEIN"/>
    <property type="match status" value="1"/>
</dbReference>
<dbReference type="AlphaFoldDB" id="A0AAV4H3R5"/>
<evidence type="ECO:0000313" key="4">
    <source>
        <dbReference type="EMBL" id="GFR91951.1"/>
    </source>
</evidence>
<keyword evidence="1 2" id="KW-0732">Signal</keyword>
<dbReference type="InterPro" id="IPR036846">
    <property type="entry name" value="GM2-AP_sf"/>
</dbReference>
<dbReference type="Pfam" id="PF02221">
    <property type="entry name" value="E1_DerP2_DerF2"/>
    <property type="match status" value="1"/>
</dbReference>
<evidence type="ECO:0000313" key="5">
    <source>
        <dbReference type="Proteomes" id="UP000762676"/>
    </source>
</evidence>
<dbReference type="GO" id="GO:0009898">
    <property type="term" value="C:cytoplasmic side of plasma membrane"/>
    <property type="evidence" value="ECO:0007669"/>
    <property type="project" value="TreeGrafter"/>
</dbReference>
<dbReference type="EMBL" id="BMAT01001755">
    <property type="protein sequence ID" value="GFR91951.1"/>
    <property type="molecule type" value="Genomic_DNA"/>
</dbReference>
<proteinExistence type="predicted"/>
<organism evidence="4 5">
    <name type="scientific">Elysia marginata</name>
    <dbReference type="NCBI Taxonomy" id="1093978"/>
    <lineage>
        <taxon>Eukaryota</taxon>
        <taxon>Metazoa</taxon>
        <taxon>Spiralia</taxon>
        <taxon>Lophotrochozoa</taxon>
        <taxon>Mollusca</taxon>
        <taxon>Gastropoda</taxon>
        <taxon>Heterobranchia</taxon>
        <taxon>Euthyneura</taxon>
        <taxon>Panpulmonata</taxon>
        <taxon>Sacoglossa</taxon>
        <taxon>Placobranchoidea</taxon>
        <taxon>Plakobranchidae</taxon>
        <taxon>Elysia</taxon>
    </lineage>
</organism>
<comment type="caution">
    <text evidence="4">The sequence shown here is derived from an EMBL/GenBank/DDBJ whole genome shotgun (WGS) entry which is preliminary data.</text>
</comment>
<feature type="chain" id="PRO_5043461520" evidence="2">
    <location>
        <begin position="24"/>
        <end position="175"/>
    </location>
</feature>
<dbReference type="InterPro" id="IPR003172">
    <property type="entry name" value="ML_dom"/>
</dbReference>
<name>A0AAV4H3R5_9GAST</name>
<accession>A0AAV4H3R5</accession>
<evidence type="ECO:0000259" key="3">
    <source>
        <dbReference type="SMART" id="SM00737"/>
    </source>
</evidence>
<dbReference type="GO" id="GO:0005319">
    <property type="term" value="F:lipid transporter activity"/>
    <property type="evidence" value="ECO:0007669"/>
    <property type="project" value="TreeGrafter"/>
</dbReference>
<dbReference type="GO" id="GO:0008047">
    <property type="term" value="F:enzyme activator activity"/>
    <property type="evidence" value="ECO:0007669"/>
    <property type="project" value="InterPro"/>
</dbReference>
<reference evidence="4 5" key="1">
    <citation type="journal article" date="2021" name="Elife">
        <title>Chloroplast acquisition without the gene transfer in kleptoplastic sea slugs, Plakobranchus ocellatus.</title>
        <authorList>
            <person name="Maeda T."/>
            <person name="Takahashi S."/>
            <person name="Yoshida T."/>
            <person name="Shimamura S."/>
            <person name="Takaki Y."/>
            <person name="Nagai Y."/>
            <person name="Toyoda A."/>
            <person name="Suzuki Y."/>
            <person name="Arimoto A."/>
            <person name="Ishii H."/>
            <person name="Satoh N."/>
            <person name="Nishiyama T."/>
            <person name="Hasebe M."/>
            <person name="Maruyama T."/>
            <person name="Minagawa J."/>
            <person name="Obokata J."/>
            <person name="Shigenobu S."/>
        </authorList>
    </citation>
    <scope>NUCLEOTIDE SEQUENCE [LARGE SCALE GENOMIC DNA]</scope>
</reference>
<dbReference type="PANTHER" id="PTHR17357:SF0">
    <property type="entry name" value="GANGLIOSIDE GM2 ACTIVATOR"/>
    <property type="match status" value="1"/>
</dbReference>
<feature type="signal peptide" evidence="2">
    <location>
        <begin position="1"/>
        <end position="23"/>
    </location>
</feature>
<dbReference type="SUPFAM" id="SSF63707">
    <property type="entry name" value="Ganglioside M2 (gm2) activator"/>
    <property type="match status" value="1"/>
</dbReference>
<dbReference type="Proteomes" id="UP000762676">
    <property type="component" value="Unassembled WGS sequence"/>
</dbReference>
<dbReference type="SMART" id="SM00737">
    <property type="entry name" value="ML"/>
    <property type="match status" value="1"/>
</dbReference>
<sequence length="175" mass="19297">MEPTNVLFFCGFSLVLVLRMVQGGSLSVTNCGDLSKSLVKVTKFEYSPNPVNFPSNITIISLEYEILQDIVAPVSVNTVIEVSAGGRVLQIPCINDIGSCFISDICEKVETDDCPDFFKQNGIQCQCPFTKGTSSLSNLKFHVPLEADKGNIRMKTEVYTNNVFAFCLEIQVNHD</sequence>
<feature type="domain" description="MD-2-related lipid-recognition" evidence="3">
    <location>
        <begin position="28"/>
        <end position="172"/>
    </location>
</feature>